<feature type="compositionally biased region" description="Basic and acidic residues" evidence="1">
    <location>
        <begin position="77"/>
        <end position="91"/>
    </location>
</feature>
<organism evidence="3 4">
    <name type="scientific">Pichia membranifaciens NRRL Y-2026</name>
    <dbReference type="NCBI Taxonomy" id="763406"/>
    <lineage>
        <taxon>Eukaryota</taxon>
        <taxon>Fungi</taxon>
        <taxon>Dikarya</taxon>
        <taxon>Ascomycota</taxon>
        <taxon>Saccharomycotina</taxon>
        <taxon>Pichiomycetes</taxon>
        <taxon>Pichiales</taxon>
        <taxon>Pichiaceae</taxon>
        <taxon>Pichia</taxon>
    </lineage>
</organism>
<protein>
    <submittedName>
        <fullName evidence="3">Uncharacterized protein</fullName>
    </submittedName>
</protein>
<sequence length="630" mass="72012">MAMLIWENAFRRLLILLILLLFALLLLYTDYIQEVNFYQNKLQLGEFKVNFDTYKLLQESSLLSQHQLKTINAKLESEAHENKGSQNDRNDATTIIKSKSKNNGDTHKVDKQTSLETNIPVSLADDLQYFSLNPPFPEIDLTSIGPIFLENGLAHLYCEYSFDTIRCTIGGRIPAEKIYFPTAYFTNPNFESIVVFFGWKELLKFFTFYRLSNKKEPKDDGNVEHIGWIDEQILKPNIMNIELLTNYVMLFGSNGTNMNLFNDPTDVSPEVETETDLSISKKFKYYTFIHTQVCVLYILIYLKLVNFILFSFSLLFHFSVHIPIYIFNFFKYGKHNDQLSAESYLTSDASMNGFEEWISNNEKVEAFLLNGGFSPTAMPNCRSNPQSFPCSGDSELRLRKVSAGSQATYSHNDGYSTGIEESFSTRVQDVRRLYECVAEEPRSLAYSPLVQSSALSHLPIKEFAGDIENQIPSVSSNKFRESENTLISGNTSLPEVTLNTSSLNDLVDKYYLFYLLICLYFLMHLVVYEIVNFISYNLISGIFEVIRTSDPNNLNVKAKSLFQIPKILIDPATHRSSIMIGSTSKSVLTHGNQIFDSLLNIFGCVVNVILALLFHSIYTFCIYTYTISIY</sequence>
<accession>A0A1E3NTS5</accession>
<feature type="transmembrane region" description="Helical" evidence="2">
    <location>
        <begin position="308"/>
        <end position="330"/>
    </location>
</feature>
<dbReference type="GeneID" id="30176303"/>
<feature type="compositionally biased region" description="Basic and acidic residues" evidence="1">
    <location>
        <begin position="102"/>
        <end position="111"/>
    </location>
</feature>
<feature type="transmembrane region" description="Helical" evidence="2">
    <location>
        <begin position="511"/>
        <end position="531"/>
    </location>
</feature>
<evidence type="ECO:0000256" key="2">
    <source>
        <dbReference type="SAM" id="Phobius"/>
    </source>
</evidence>
<dbReference type="OrthoDB" id="3988566at2759"/>
<dbReference type="AlphaFoldDB" id="A0A1E3NTS5"/>
<evidence type="ECO:0000313" key="4">
    <source>
        <dbReference type="Proteomes" id="UP000094455"/>
    </source>
</evidence>
<proteinExistence type="predicted"/>
<keyword evidence="2" id="KW-0472">Membrane</keyword>
<keyword evidence="2" id="KW-1133">Transmembrane helix</keyword>
<keyword evidence="2" id="KW-0812">Transmembrane</keyword>
<evidence type="ECO:0000313" key="3">
    <source>
        <dbReference type="EMBL" id="ODQ49551.1"/>
    </source>
</evidence>
<feature type="compositionally biased region" description="Polar residues" evidence="1">
    <location>
        <begin position="92"/>
        <end position="101"/>
    </location>
</feature>
<keyword evidence="4" id="KW-1185">Reference proteome</keyword>
<dbReference type="RefSeq" id="XP_019020664.1">
    <property type="nucleotide sequence ID" value="XM_019159616.1"/>
</dbReference>
<feature type="transmembrane region" description="Helical" evidence="2">
    <location>
        <begin position="598"/>
        <end position="625"/>
    </location>
</feature>
<evidence type="ECO:0000256" key="1">
    <source>
        <dbReference type="SAM" id="MobiDB-lite"/>
    </source>
</evidence>
<dbReference type="EMBL" id="KV454001">
    <property type="protein sequence ID" value="ODQ49551.1"/>
    <property type="molecule type" value="Genomic_DNA"/>
</dbReference>
<dbReference type="Proteomes" id="UP000094455">
    <property type="component" value="Unassembled WGS sequence"/>
</dbReference>
<gene>
    <name evidence="3" type="ORF">PICMEDRAFT_10016</name>
</gene>
<feature type="region of interest" description="Disordered" evidence="1">
    <location>
        <begin position="77"/>
        <end position="111"/>
    </location>
</feature>
<reference evidence="3 4" key="1">
    <citation type="journal article" date="2016" name="Proc. Natl. Acad. Sci. U.S.A.">
        <title>Comparative genomics of biotechnologically important yeasts.</title>
        <authorList>
            <person name="Riley R."/>
            <person name="Haridas S."/>
            <person name="Wolfe K.H."/>
            <person name="Lopes M.R."/>
            <person name="Hittinger C.T."/>
            <person name="Goeker M."/>
            <person name="Salamov A.A."/>
            <person name="Wisecaver J.H."/>
            <person name="Long T.M."/>
            <person name="Calvey C.H."/>
            <person name="Aerts A.L."/>
            <person name="Barry K.W."/>
            <person name="Choi C."/>
            <person name="Clum A."/>
            <person name="Coughlan A.Y."/>
            <person name="Deshpande S."/>
            <person name="Douglass A.P."/>
            <person name="Hanson S.J."/>
            <person name="Klenk H.-P."/>
            <person name="LaButti K.M."/>
            <person name="Lapidus A."/>
            <person name="Lindquist E.A."/>
            <person name="Lipzen A.M."/>
            <person name="Meier-Kolthoff J.P."/>
            <person name="Ohm R.A."/>
            <person name="Otillar R.P."/>
            <person name="Pangilinan J.L."/>
            <person name="Peng Y."/>
            <person name="Rokas A."/>
            <person name="Rosa C.A."/>
            <person name="Scheuner C."/>
            <person name="Sibirny A.A."/>
            <person name="Slot J.C."/>
            <person name="Stielow J.B."/>
            <person name="Sun H."/>
            <person name="Kurtzman C.P."/>
            <person name="Blackwell M."/>
            <person name="Grigoriev I.V."/>
            <person name="Jeffries T.W."/>
        </authorList>
    </citation>
    <scope>NUCLEOTIDE SEQUENCE [LARGE SCALE GENOMIC DNA]</scope>
    <source>
        <strain evidence="3 4">NRRL Y-2026</strain>
    </source>
</reference>
<name>A0A1E3NTS5_9ASCO</name>